<organism evidence="6 7">
    <name type="scientific">Lysinibacillus agricola</name>
    <dbReference type="NCBI Taxonomy" id="2590012"/>
    <lineage>
        <taxon>Bacteria</taxon>
        <taxon>Bacillati</taxon>
        <taxon>Bacillota</taxon>
        <taxon>Bacilli</taxon>
        <taxon>Bacillales</taxon>
        <taxon>Bacillaceae</taxon>
        <taxon>Lysinibacillus</taxon>
    </lineage>
</organism>
<dbReference type="InterPro" id="IPR050763">
    <property type="entry name" value="ABC_transporter_ATP-binding"/>
</dbReference>
<evidence type="ECO:0000313" key="7">
    <source>
        <dbReference type="Proteomes" id="UP000596049"/>
    </source>
</evidence>
<dbReference type="InterPro" id="IPR017871">
    <property type="entry name" value="ABC_transporter-like_CS"/>
</dbReference>
<dbReference type="PANTHER" id="PTHR42711:SF5">
    <property type="entry name" value="ABC TRANSPORTER ATP-BINDING PROTEIN NATA"/>
    <property type="match status" value="1"/>
</dbReference>
<dbReference type="Proteomes" id="UP000596049">
    <property type="component" value="Chromosome"/>
</dbReference>
<keyword evidence="3" id="KW-0547">Nucleotide-binding</keyword>
<accession>A0ABX7ASR8</accession>
<dbReference type="InterPro" id="IPR003593">
    <property type="entry name" value="AAA+_ATPase"/>
</dbReference>
<evidence type="ECO:0000256" key="2">
    <source>
        <dbReference type="ARBA" id="ARBA00022448"/>
    </source>
</evidence>
<sequence length="300" mass="34799">MTFKIENLNKSFGNKKAVNNISIRLEEGQILGMLGRNGAGKTTTIRMMLELIPKDSGQILWRGKPFSKKNLKIGYLPEERGLYAKMNVLDQIIYFGMLEGMDKKEAKREAIKWLEKLEISYAAKKRTEQLSKGNQQKVQLITAIIHDPEFIILDEPFSGLDPVNADMLKNVVKELIAKKKTIIFCSHQMDQVESFCNQICILKDGNLIVSDQLSAVKKSYDYRYLELETTNNIKDYLDHKQYTFTQENNRYKLRIPRSERFYQTIQEIDEKFELQGVALKEPSLHEIFIERTGDDVNAKF</sequence>
<feature type="domain" description="ABC transporter" evidence="5">
    <location>
        <begin position="3"/>
        <end position="229"/>
    </location>
</feature>
<dbReference type="Gene3D" id="3.40.50.300">
    <property type="entry name" value="P-loop containing nucleotide triphosphate hydrolases"/>
    <property type="match status" value="1"/>
</dbReference>
<keyword evidence="4 6" id="KW-0067">ATP-binding</keyword>
<dbReference type="EMBL" id="CP067341">
    <property type="protein sequence ID" value="QQP13003.1"/>
    <property type="molecule type" value="Genomic_DNA"/>
</dbReference>
<evidence type="ECO:0000256" key="4">
    <source>
        <dbReference type="ARBA" id="ARBA00022840"/>
    </source>
</evidence>
<evidence type="ECO:0000313" key="6">
    <source>
        <dbReference type="EMBL" id="QQP13003.1"/>
    </source>
</evidence>
<evidence type="ECO:0000256" key="3">
    <source>
        <dbReference type="ARBA" id="ARBA00022741"/>
    </source>
</evidence>
<keyword evidence="2" id="KW-0813">Transport</keyword>
<comment type="similarity">
    <text evidence="1">Belongs to the ABC transporter superfamily.</text>
</comment>
<dbReference type="RefSeq" id="WP_053597418.1">
    <property type="nucleotide sequence ID" value="NZ_CP067341.1"/>
</dbReference>
<dbReference type="InterPro" id="IPR025302">
    <property type="entry name" value="DrrA1/2-like_C"/>
</dbReference>
<dbReference type="Pfam" id="PF00005">
    <property type="entry name" value="ABC_tran"/>
    <property type="match status" value="1"/>
</dbReference>
<dbReference type="PROSITE" id="PS00211">
    <property type="entry name" value="ABC_TRANSPORTER_1"/>
    <property type="match status" value="1"/>
</dbReference>
<gene>
    <name evidence="6" type="ORF">FJQ98_02710</name>
</gene>
<dbReference type="InterPro" id="IPR003439">
    <property type="entry name" value="ABC_transporter-like_ATP-bd"/>
</dbReference>
<dbReference type="PANTHER" id="PTHR42711">
    <property type="entry name" value="ABC TRANSPORTER ATP-BINDING PROTEIN"/>
    <property type="match status" value="1"/>
</dbReference>
<dbReference type="Pfam" id="PF13732">
    <property type="entry name" value="DrrA1-3_C"/>
    <property type="match status" value="1"/>
</dbReference>
<evidence type="ECO:0000256" key="1">
    <source>
        <dbReference type="ARBA" id="ARBA00005417"/>
    </source>
</evidence>
<dbReference type="PROSITE" id="PS50893">
    <property type="entry name" value="ABC_TRANSPORTER_2"/>
    <property type="match status" value="1"/>
</dbReference>
<proteinExistence type="inferred from homology"/>
<name>A0ABX7ASR8_9BACI</name>
<evidence type="ECO:0000259" key="5">
    <source>
        <dbReference type="PROSITE" id="PS50893"/>
    </source>
</evidence>
<keyword evidence="7" id="KW-1185">Reference proteome</keyword>
<reference evidence="6 7" key="1">
    <citation type="submission" date="2020-01" db="EMBL/GenBank/DDBJ databases">
        <authorList>
            <person name="Liu G."/>
            <person name="Liu B."/>
        </authorList>
    </citation>
    <scope>NUCLEOTIDE SEQUENCE [LARGE SCALE GENOMIC DNA]</scope>
    <source>
        <strain evidence="6 7">FJAT-51161</strain>
    </source>
</reference>
<dbReference type="GO" id="GO:0005524">
    <property type="term" value="F:ATP binding"/>
    <property type="evidence" value="ECO:0007669"/>
    <property type="project" value="UniProtKB-KW"/>
</dbReference>
<dbReference type="InterPro" id="IPR027417">
    <property type="entry name" value="P-loop_NTPase"/>
</dbReference>
<dbReference type="SUPFAM" id="SSF52540">
    <property type="entry name" value="P-loop containing nucleoside triphosphate hydrolases"/>
    <property type="match status" value="1"/>
</dbReference>
<protein>
    <submittedName>
        <fullName evidence="6">ATP-binding cassette domain-containing protein</fullName>
    </submittedName>
</protein>
<dbReference type="SMART" id="SM00382">
    <property type="entry name" value="AAA"/>
    <property type="match status" value="1"/>
</dbReference>